<dbReference type="Proteomes" id="UP000758603">
    <property type="component" value="Unassembled WGS sequence"/>
</dbReference>
<dbReference type="InterPro" id="IPR005018">
    <property type="entry name" value="DOMON_domain"/>
</dbReference>
<dbReference type="Gene3D" id="2.60.40.1210">
    <property type="entry name" value="Cellobiose dehydrogenase, cytochrome domain"/>
    <property type="match status" value="1"/>
</dbReference>
<evidence type="ECO:0000313" key="3">
    <source>
        <dbReference type="EMBL" id="KAH6657391.1"/>
    </source>
</evidence>
<dbReference type="GeneID" id="70128449"/>
<sequence>MRCNIGAAVLAAIAPLGALAADSVVTTDPETGFTFSSYAASYAIGKTLTIRVAIPSNATPNAPYDAVVQLAAPVEVGWTGLAWGGSMVQNPLTIGWANGNSAIITPRWATGHSTPAVYSGATLQVLKIGTHTNGTHWQVTAKCTGCTSYTGASGAKVLSPTGSNRLAFAYSKSKPSNPSSGSSSFPVHDVTNYWSHDFAAAQNVNFAALVAKNS</sequence>
<gene>
    <name evidence="3" type="ORF">BKA67DRAFT_532602</name>
</gene>
<name>A0A9P8USI3_9PEZI</name>
<feature type="chain" id="PRO_5040251504" description="DOMON domain-containing protein" evidence="1">
    <location>
        <begin position="21"/>
        <end position="214"/>
    </location>
</feature>
<dbReference type="SMART" id="SM00664">
    <property type="entry name" value="DoH"/>
    <property type="match status" value="1"/>
</dbReference>
<dbReference type="AlphaFoldDB" id="A0A9P8USI3"/>
<dbReference type="CDD" id="cd09630">
    <property type="entry name" value="CDH_like_cytochrome"/>
    <property type="match status" value="1"/>
</dbReference>
<evidence type="ECO:0000256" key="1">
    <source>
        <dbReference type="SAM" id="SignalP"/>
    </source>
</evidence>
<reference evidence="3" key="1">
    <citation type="journal article" date="2021" name="Nat. Commun.">
        <title>Genetic determinants of endophytism in the Arabidopsis root mycobiome.</title>
        <authorList>
            <person name="Mesny F."/>
            <person name="Miyauchi S."/>
            <person name="Thiergart T."/>
            <person name="Pickel B."/>
            <person name="Atanasova L."/>
            <person name="Karlsson M."/>
            <person name="Huettel B."/>
            <person name="Barry K.W."/>
            <person name="Haridas S."/>
            <person name="Chen C."/>
            <person name="Bauer D."/>
            <person name="Andreopoulos W."/>
            <person name="Pangilinan J."/>
            <person name="LaButti K."/>
            <person name="Riley R."/>
            <person name="Lipzen A."/>
            <person name="Clum A."/>
            <person name="Drula E."/>
            <person name="Henrissat B."/>
            <person name="Kohler A."/>
            <person name="Grigoriev I.V."/>
            <person name="Martin F.M."/>
            <person name="Hacquard S."/>
        </authorList>
    </citation>
    <scope>NUCLEOTIDE SEQUENCE</scope>
    <source>
        <strain evidence="3">MPI-SDFR-AT-0073</strain>
    </source>
</reference>
<dbReference type="InterPro" id="IPR015920">
    <property type="entry name" value="Cellobiose_DH-like_cyt"/>
</dbReference>
<evidence type="ECO:0000313" key="4">
    <source>
        <dbReference type="Proteomes" id="UP000758603"/>
    </source>
</evidence>
<keyword evidence="1" id="KW-0732">Signal</keyword>
<keyword evidence="4" id="KW-1185">Reference proteome</keyword>
<dbReference type="Pfam" id="PF16010">
    <property type="entry name" value="CDH-cyt"/>
    <property type="match status" value="1"/>
</dbReference>
<feature type="domain" description="DOMON" evidence="2">
    <location>
        <begin position="78"/>
        <end position="171"/>
    </location>
</feature>
<organism evidence="3 4">
    <name type="scientific">Truncatella angustata</name>
    <dbReference type="NCBI Taxonomy" id="152316"/>
    <lineage>
        <taxon>Eukaryota</taxon>
        <taxon>Fungi</taxon>
        <taxon>Dikarya</taxon>
        <taxon>Ascomycota</taxon>
        <taxon>Pezizomycotina</taxon>
        <taxon>Sordariomycetes</taxon>
        <taxon>Xylariomycetidae</taxon>
        <taxon>Amphisphaeriales</taxon>
        <taxon>Sporocadaceae</taxon>
        <taxon>Truncatella</taxon>
    </lineage>
</organism>
<dbReference type="OrthoDB" id="413885at2759"/>
<proteinExistence type="predicted"/>
<protein>
    <recommendedName>
        <fullName evidence="2">DOMON domain-containing protein</fullName>
    </recommendedName>
</protein>
<comment type="caution">
    <text evidence="3">The sequence shown here is derived from an EMBL/GenBank/DDBJ whole genome shotgun (WGS) entry which is preliminary data.</text>
</comment>
<dbReference type="EMBL" id="JAGPXC010000002">
    <property type="protein sequence ID" value="KAH6657391.1"/>
    <property type="molecule type" value="Genomic_DNA"/>
</dbReference>
<dbReference type="SUPFAM" id="SSF49344">
    <property type="entry name" value="CBD9-like"/>
    <property type="match status" value="1"/>
</dbReference>
<evidence type="ECO:0000259" key="2">
    <source>
        <dbReference type="SMART" id="SM00664"/>
    </source>
</evidence>
<feature type="signal peptide" evidence="1">
    <location>
        <begin position="1"/>
        <end position="20"/>
    </location>
</feature>
<accession>A0A9P8USI3</accession>
<dbReference type="RefSeq" id="XP_045961625.1">
    <property type="nucleotide sequence ID" value="XM_046099557.1"/>
</dbReference>
<dbReference type="PANTHER" id="PTHR47797:SF5">
    <property type="entry name" value="CELLOBIOSE DEHYDROGENASE CYTOCHROME DOMAIN-CONTAINING PROTEIN"/>
    <property type="match status" value="1"/>
</dbReference>
<dbReference type="PANTHER" id="PTHR47797">
    <property type="entry name" value="DEHYDROGENASE, PUTATIVE (AFU_ORTHOLOGUE AFUA_8G05805)-RELATED"/>
    <property type="match status" value="1"/>
</dbReference>